<sequence>MTQYQTDFQADSAQLPALYQILEQAQKEIDNPTLQFPLIFSFIWDGIEFECSIDKPRHGQSRLSLKARLGYLPFSAENPDGRRHMIAILEQSRLRDHDQITKDAQG</sequence>
<dbReference type="Proteomes" id="UP000324996">
    <property type="component" value="Unassembled WGS sequence"/>
</dbReference>
<comment type="caution">
    <text evidence="1">The sequence shown here is derived from an EMBL/GenBank/DDBJ whole genome shotgun (WGS) entry which is preliminary data.</text>
</comment>
<evidence type="ECO:0000313" key="2">
    <source>
        <dbReference type="Proteomes" id="UP000324996"/>
    </source>
</evidence>
<reference evidence="1 2" key="1">
    <citation type="submission" date="2019-09" db="EMBL/GenBank/DDBJ databases">
        <title>NBRP : Genome information of microbial organism related human and environment.</title>
        <authorList>
            <person name="Hattori M."/>
            <person name="Oshima K."/>
            <person name="Inaba H."/>
            <person name="Suda W."/>
            <person name="Sakamoto M."/>
            <person name="Iino T."/>
            <person name="Kitahara M."/>
            <person name="Oshida Y."/>
            <person name="Iida T."/>
            <person name="Kudo T."/>
            <person name="Itoh T."/>
            <person name="Ohkuma M."/>
        </authorList>
    </citation>
    <scope>NUCLEOTIDE SEQUENCE [LARGE SCALE GENOMIC DNA]</scope>
    <source>
        <strain evidence="1 2">Q-1</strain>
    </source>
</reference>
<keyword evidence="2" id="KW-1185">Reference proteome</keyword>
<protein>
    <submittedName>
        <fullName evidence="1">Uncharacterized protein</fullName>
    </submittedName>
</protein>
<dbReference type="RefSeq" id="WP_150006745.1">
    <property type="nucleotide sequence ID" value="NZ_BKCN01000002.1"/>
</dbReference>
<proteinExistence type="predicted"/>
<name>A0A5A7N3H7_9PROT</name>
<gene>
    <name evidence="1" type="ORF">JCM17846_05130</name>
</gene>
<dbReference type="AlphaFoldDB" id="A0A5A7N3H7"/>
<dbReference type="EMBL" id="BKCN01000002">
    <property type="protein sequence ID" value="GER02831.1"/>
    <property type="molecule type" value="Genomic_DNA"/>
</dbReference>
<evidence type="ECO:0000313" key="1">
    <source>
        <dbReference type="EMBL" id="GER02831.1"/>
    </source>
</evidence>
<organism evidence="1 2">
    <name type="scientific">Iodidimonas nitroreducens</name>
    <dbReference type="NCBI Taxonomy" id="1236968"/>
    <lineage>
        <taxon>Bacteria</taxon>
        <taxon>Pseudomonadati</taxon>
        <taxon>Pseudomonadota</taxon>
        <taxon>Alphaproteobacteria</taxon>
        <taxon>Iodidimonadales</taxon>
        <taxon>Iodidimonadaceae</taxon>
        <taxon>Iodidimonas</taxon>
    </lineage>
</organism>
<accession>A0A5A7N3H7</accession>